<evidence type="ECO:0000313" key="2">
    <source>
        <dbReference type="EMBL" id="MZR12389.1"/>
    </source>
</evidence>
<feature type="transmembrane region" description="Helical" evidence="1">
    <location>
        <begin position="12"/>
        <end position="32"/>
    </location>
</feature>
<keyword evidence="1" id="KW-0472">Membrane</keyword>
<keyword evidence="1" id="KW-1133">Transmembrane helix</keyword>
<reference evidence="2 3" key="1">
    <citation type="submission" date="2019-12" db="EMBL/GenBank/DDBJ databases">
        <title>Maritimibacter sp. nov. sp. isolated from sea sand.</title>
        <authorList>
            <person name="Kim J."/>
            <person name="Jeong S.E."/>
            <person name="Jung H.S."/>
            <person name="Jeon C.O."/>
        </authorList>
    </citation>
    <scope>NUCLEOTIDE SEQUENCE [LARGE SCALE GENOMIC DNA]</scope>
    <source>
        <strain evidence="2 3">DP07</strain>
    </source>
</reference>
<dbReference type="Gene3D" id="3.40.50.880">
    <property type="match status" value="1"/>
</dbReference>
<gene>
    <name evidence="2" type="ORF">GQE99_05095</name>
</gene>
<evidence type="ECO:0000313" key="3">
    <source>
        <dbReference type="Proteomes" id="UP000467322"/>
    </source>
</evidence>
<dbReference type="EMBL" id="WTUX01000010">
    <property type="protein sequence ID" value="MZR12389.1"/>
    <property type="molecule type" value="Genomic_DNA"/>
</dbReference>
<dbReference type="SUPFAM" id="SSF52317">
    <property type="entry name" value="Class I glutamine amidotransferase-like"/>
    <property type="match status" value="1"/>
</dbReference>
<dbReference type="AlphaFoldDB" id="A0A845M025"/>
<keyword evidence="1" id="KW-0812">Transmembrane</keyword>
<dbReference type="RefSeq" id="WP_161350513.1">
    <property type="nucleotide sequence ID" value="NZ_WTUX01000010.1"/>
</dbReference>
<accession>A0A845M025</accession>
<proteinExistence type="predicted"/>
<feature type="transmembrane region" description="Helical" evidence="1">
    <location>
        <begin position="39"/>
        <end position="58"/>
    </location>
</feature>
<protein>
    <recommendedName>
        <fullName evidence="4">Glutamine amidotransferase domain-containing protein</fullName>
    </recommendedName>
</protein>
<feature type="transmembrane region" description="Helical" evidence="1">
    <location>
        <begin position="660"/>
        <end position="679"/>
    </location>
</feature>
<name>A0A845M025_9RHOB</name>
<dbReference type="PANTHER" id="PTHR37947">
    <property type="entry name" value="BLL2462 PROTEIN"/>
    <property type="match status" value="1"/>
</dbReference>
<evidence type="ECO:0000256" key="1">
    <source>
        <dbReference type="SAM" id="Phobius"/>
    </source>
</evidence>
<organism evidence="2 3">
    <name type="scientific">Maritimibacter harenae</name>
    <dbReference type="NCBI Taxonomy" id="2606218"/>
    <lineage>
        <taxon>Bacteria</taxon>
        <taxon>Pseudomonadati</taxon>
        <taxon>Pseudomonadota</taxon>
        <taxon>Alphaproteobacteria</taxon>
        <taxon>Rhodobacterales</taxon>
        <taxon>Roseobacteraceae</taxon>
        <taxon>Maritimibacter</taxon>
    </lineage>
</organism>
<comment type="caution">
    <text evidence="2">The sequence shown here is derived from an EMBL/GenBank/DDBJ whole genome shotgun (WGS) entry which is preliminary data.</text>
</comment>
<keyword evidence="3" id="KW-1185">Reference proteome</keyword>
<dbReference type="PANTHER" id="PTHR37947:SF1">
    <property type="entry name" value="BLL2462 PROTEIN"/>
    <property type="match status" value="1"/>
</dbReference>
<sequence>MNASSIIFDPAFPWPVIWAAAALIGALLVFALWRGLKGWALRMLGAAALLLALAGPSLQMEDRAPEGDIMLAIVDESASQGLSDREAQTEAALDALTARVGATEGLELRVTRMGDGEDNRGSLLMTTLAEALAEVPRDRVAGMVLISDGRLHDLEAAPDLPAPLHLLRTGREGDWDRRLEVTNAPAFGILDEEQEIGLRIDDMGAAPESGRVELTISIDGEEPEVFDVPTGVELTLPITLTHGGQNVIQFTTPAVDGELTDRNNAAVVTMNGVRDRLRVLLVSGEPHPGTRTWRNLLKSDSAVDLVHFTILRPPEKQDGVPVNELSLIAFPTQELFMEKIDEFDLIIFDRYKLRGILPASYLASVSAYINEGGAVLVAAGPDLASAQSLARSPLGQVLPGAPTARVREEAYAPEVSELGQRHPVTRGLTEFAPEGGWGRWMRLVELEETSGMTVMEGLDDLPLLTLDRVGDGRVALLASDHAWLWDRGFEGGGPQLELLRRLAHWMMKEPELEEEALTAQATGNQVTITRRTMGEGGRSVTVTRPDGTEEEVQMEEVAPGLYEAEFASAQIGLFRLAEGEENAVVAVGPASPKEFEDTIASGEPLQPVMASMRGGTAAIEDGTPGLRSVRSGRAAIGRGWIGYTPRGAYVVEALRVVPLAPPWLMLLLAAGFAVAAWLWEGRGRSRRTQGA</sequence>
<dbReference type="Proteomes" id="UP000467322">
    <property type="component" value="Unassembled WGS sequence"/>
</dbReference>
<dbReference type="InterPro" id="IPR029062">
    <property type="entry name" value="Class_I_gatase-like"/>
</dbReference>
<evidence type="ECO:0008006" key="4">
    <source>
        <dbReference type="Google" id="ProtNLM"/>
    </source>
</evidence>